<dbReference type="RefSeq" id="WP_090728524.1">
    <property type="nucleotide sequence ID" value="NZ_FOOU01000008.1"/>
</dbReference>
<evidence type="ECO:0008006" key="3">
    <source>
        <dbReference type="Google" id="ProtNLM"/>
    </source>
</evidence>
<dbReference type="OrthoDB" id="5767052at2"/>
<proteinExistence type="predicted"/>
<name>A0A1I2SYV1_9GAMM</name>
<dbReference type="Proteomes" id="UP000198623">
    <property type="component" value="Unassembled WGS sequence"/>
</dbReference>
<evidence type="ECO:0000313" key="2">
    <source>
        <dbReference type="Proteomes" id="UP000198623"/>
    </source>
</evidence>
<dbReference type="EMBL" id="FOOU01000008">
    <property type="protein sequence ID" value="SFG55366.1"/>
    <property type="molecule type" value="Genomic_DNA"/>
</dbReference>
<protein>
    <recommendedName>
        <fullName evidence="3">Lipoprotein</fullName>
    </recommendedName>
</protein>
<dbReference type="PIRSF" id="PIRSF028200">
    <property type="entry name" value="UCP028200"/>
    <property type="match status" value="1"/>
</dbReference>
<dbReference type="PROSITE" id="PS51257">
    <property type="entry name" value="PROKAR_LIPOPROTEIN"/>
    <property type="match status" value="1"/>
</dbReference>
<accession>A0A1I2SYV1</accession>
<keyword evidence="2" id="KW-1185">Reference proteome</keyword>
<organism evidence="1 2">
    <name type="scientific">Neptunomonas qingdaonensis</name>
    <dbReference type="NCBI Taxonomy" id="1045558"/>
    <lineage>
        <taxon>Bacteria</taxon>
        <taxon>Pseudomonadati</taxon>
        <taxon>Pseudomonadota</taxon>
        <taxon>Gammaproteobacteria</taxon>
        <taxon>Oceanospirillales</taxon>
        <taxon>Oceanospirillaceae</taxon>
        <taxon>Neptunomonas</taxon>
    </lineage>
</organism>
<gene>
    <name evidence="1" type="ORF">SAMN05216175_108145</name>
</gene>
<dbReference type="InterPro" id="IPR016875">
    <property type="entry name" value="UCP028200"/>
</dbReference>
<evidence type="ECO:0000313" key="1">
    <source>
        <dbReference type="EMBL" id="SFG55366.1"/>
    </source>
</evidence>
<dbReference type="Pfam" id="PF19795">
    <property type="entry name" value="DUF6279"/>
    <property type="match status" value="1"/>
</dbReference>
<reference evidence="2" key="1">
    <citation type="submission" date="2016-10" db="EMBL/GenBank/DDBJ databases">
        <authorList>
            <person name="Varghese N."/>
            <person name="Submissions S."/>
        </authorList>
    </citation>
    <scope>NUCLEOTIDE SEQUENCE [LARGE SCALE GENOMIC DNA]</scope>
    <source>
        <strain evidence="2">CGMCC 1.10971</strain>
    </source>
</reference>
<sequence length="286" mass="33731">MKFQYRSLLKTSLTVLVVSYLITGCSTRFVYNQLDWLAPWYLEDYVTIEHYQQDLFTSSLDSVLDWHRATQLSRYGDFLKVISSDVQGSISEEKVANYFLQLDGFIETLFIEFANEFAPLIAQMNPKQQAELIENLAIKNQKYNEKFVLIGEAESKASSKKRVEKFLDDWLDELSASQEQMINQWSTQTHWLSPGFYESRQAWQTRLHSIFNAQNANKPEMIKSMFKNRREFWSVDLRQKFRHNQQVTTVFIVNFFNSLDANQKQSLLKKLEKYEADFRLLASQSN</sequence>
<dbReference type="AlphaFoldDB" id="A0A1I2SYV1"/>